<reference evidence="1 2" key="1">
    <citation type="submission" date="2017-03" db="EMBL/GenBank/DDBJ databases">
        <title>An alternative strategy for trypanosome survival in the mammalian bloodstream revealed through genome and transcriptome analysis of the ubiquitous bovine parasite Trypanosoma (Megatrypanum) theileri.</title>
        <authorList>
            <person name="Kelly S."/>
            <person name="Ivens A."/>
            <person name="Mott A."/>
            <person name="O'Neill E."/>
            <person name="Emms D."/>
            <person name="Macleod O."/>
            <person name="Voorheis P."/>
            <person name="Matthews J."/>
            <person name="Matthews K."/>
            <person name="Carrington M."/>
        </authorList>
    </citation>
    <scope>NUCLEOTIDE SEQUENCE [LARGE SCALE GENOMIC DNA]</scope>
    <source>
        <strain evidence="1">Edinburgh</strain>
    </source>
</reference>
<dbReference type="RefSeq" id="XP_028881889.1">
    <property type="nucleotide sequence ID" value="XM_029026917.1"/>
</dbReference>
<comment type="caution">
    <text evidence="1">The sequence shown here is derived from an EMBL/GenBank/DDBJ whole genome shotgun (WGS) entry which is preliminary data.</text>
</comment>
<dbReference type="OrthoDB" id="261706at2759"/>
<dbReference type="VEuPathDB" id="TriTrypDB:TM35_000202320"/>
<evidence type="ECO:0000313" key="1">
    <source>
        <dbReference type="EMBL" id="ORC87823.1"/>
    </source>
</evidence>
<evidence type="ECO:0000313" key="2">
    <source>
        <dbReference type="Proteomes" id="UP000192257"/>
    </source>
</evidence>
<gene>
    <name evidence="1" type="ORF">TM35_000202320</name>
</gene>
<protein>
    <submittedName>
        <fullName evidence="1">Uncharacterized protein</fullName>
    </submittedName>
</protein>
<sequence>MSSPVPLGAKIAKNRQLKLIAAQSRHLAARFAGIFVAADVRTTRINNRHFESTVYYSLSELCTLRLASAIAESPREAVERVHGVALSLLNTTSDLRHMLQAVDSNVFTELNSTLRSMDAKAVVHLLRKPEDVGVNTTETSESLKFLATVTAEIPLTDSEDTEIPESRMEDGIRSGVAISRGSGICPRDAIKMGFALALAELDVHAVNELRCRESEACCFLQSVHRDAYRQDRGGTILSAFLSSSLSNSMEEKWWQPLFTETNAVKVEVSKDKKSSTLTVNVVDAVDNNMELPLPLFLPPLAFQRIVVRNDNGSMRLNYGSGLLWPDYYVASTVLIQLCALLNACITVSDKHRPIISDVASLQGISFPFIRNFYDIHNFLPIFVSHSVERGLFLLNSLVASHCVKLAESEGTVERDIPLINLEFVSSKVKGSIQDFSAKLKLIQSKDNITSKTYFNFVDHVVSLANKTPLQRRGDGHHRGNDNIKQVLLVNIWNRLAKASLTVTNNNRFYQEIFTWSPPALLYNKDHEKEGKQFISCLGQLFSTDAQVMELSSTGGSLPNMLTLTSTSLGVKELPLCHILGEIQESCKSLFYEMPSQTLSVIEDETSINPQRSVLYAAQEREKEQSSYYCPDIVLMIQEMRQKLHLSQKSFPTLEFFQRATHNVPQRLQELAMGHYGDVPVYTRVVAHWGPNLRVEAECDPKNVDNVCGFFDLDNSQIPESQHLKGPLRVLLTVVCRLYNRVFPNRTSFPLIPLNLPNKRRAIDFLLYSWFMASPQIRCFEIDTRAARLKAVEEAKTRGSPEVAEKILLNSVDNYIIRAMLFYDFCGQRVLFAETHASTVRDAIIRVNKLAVSLNIPSQDSFSFRPQVRRNTRGFKSPNWDFESEVSMLLGGLEDVTHSQARVCFVGVENLTLSSSVEGIIEVQVLSHKIRFPSAVTKERGIIPSLILACRKALRYAGSLSMGTGSTTITTSTITSEGDTLTEAKLRSAANATLLFPRDDFPLYSSRFYTPANLLGEVLQGVSSKYYCQYTVDTHTREVVCLLYVVALAGHKNAASESVSFPLGVGRGWNNKTAWNAAALNALQTNFPDVLRQVERHKGICELLRRPDILAGLNCHEGFTIMVKQNSSLDNVGSDDGFYCTVVPRKTTTDDDKNLNDAVTKSLVVYHAYSAVEAYIGAADALLDLIKKPKVQYEEEGTGSVAFTQWDPTVNYGKSVWHACCGALGVAFAGKVFLRFEGGREYDKIPDSERSMQVQLVVRTWTPIDNRAVDTSLFFLHEGRIRGYSGLIGSINENGQSGEQLLFASTRLLAEAIGKYTDHHTRRELRQVLKLLQRLNEDEQHCGRLNVKRRLESCVELTLGCQCRVVVRQASTGVKSVAEIGIWLPGRSKNTRVPIVLSVYSADSTDQALLGLENNIKRIIEPLWATMIQSCAV</sequence>
<name>A0A1X0NTM0_9TRYP</name>
<dbReference type="Proteomes" id="UP000192257">
    <property type="component" value="Unassembled WGS sequence"/>
</dbReference>
<accession>A0A1X0NTM0</accession>
<dbReference type="GeneID" id="39986697"/>
<dbReference type="EMBL" id="NBCO01000020">
    <property type="protein sequence ID" value="ORC87823.1"/>
    <property type="molecule type" value="Genomic_DNA"/>
</dbReference>
<proteinExistence type="predicted"/>
<keyword evidence="2" id="KW-1185">Reference proteome</keyword>
<organism evidence="1 2">
    <name type="scientific">Trypanosoma theileri</name>
    <dbReference type="NCBI Taxonomy" id="67003"/>
    <lineage>
        <taxon>Eukaryota</taxon>
        <taxon>Discoba</taxon>
        <taxon>Euglenozoa</taxon>
        <taxon>Kinetoplastea</taxon>
        <taxon>Metakinetoplastina</taxon>
        <taxon>Trypanosomatida</taxon>
        <taxon>Trypanosomatidae</taxon>
        <taxon>Trypanosoma</taxon>
    </lineage>
</organism>